<dbReference type="PANTHER" id="PTHR33991">
    <property type="entry name" value="DNA REPAIR PROTEIN RECO"/>
    <property type="match status" value="1"/>
</dbReference>
<dbReference type="GO" id="GO:0006310">
    <property type="term" value="P:DNA recombination"/>
    <property type="evidence" value="ECO:0007669"/>
    <property type="project" value="UniProtKB-KW"/>
</dbReference>
<reference evidence="5 6" key="1">
    <citation type="journal article" date="2016" name="Nat. Commun.">
        <title>Thousands of microbial genomes shed light on interconnected biogeochemical processes in an aquifer system.</title>
        <authorList>
            <person name="Anantharaman K."/>
            <person name="Brown C.T."/>
            <person name="Hug L.A."/>
            <person name="Sharon I."/>
            <person name="Castelle C.J."/>
            <person name="Probst A.J."/>
            <person name="Thomas B.C."/>
            <person name="Singh A."/>
            <person name="Wilkins M.J."/>
            <person name="Karaoz U."/>
            <person name="Brodie E.L."/>
            <person name="Williams K.H."/>
            <person name="Hubbard S.S."/>
            <person name="Banfield J.F."/>
        </authorList>
    </citation>
    <scope>NUCLEOTIDE SEQUENCE [LARGE SCALE GENOMIC DNA]</scope>
</reference>
<dbReference type="EMBL" id="MHNI01000018">
    <property type="protein sequence ID" value="OGZ42414.1"/>
    <property type="molecule type" value="Genomic_DNA"/>
</dbReference>
<accession>A0A1G2FWF6</accession>
<evidence type="ECO:0000256" key="2">
    <source>
        <dbReference type="ARBA" id="ARBA00023172"/>
    </source>
</evidence>
<gene>
    <name evidence="5" type="ORF">A2W41_03445</name>
</gene>
<dbReference type="InterPro" id="IPR003717">
    <property type="entry name" value="RecO"/>
</dbReference>
<protein>
    <recommendedName>
        <fullName evidence="4">DNA replication/recombination mediator RecO N-terminal domain-containing protein</fullName>
    </recommendedName>
</protein>
<organism evidence="5 6">
    <name type="scientific">Candidatus Ryanbacteria bacterium RIFCSPHIGHO2_01_45_13</name>
    <dbReference type="NCBI Taxonomy" id="1802112"/>
    <lineage>
        <taxon>Bacteria</taxon>
        <taxon>Candidatus Ryaniibacteriota</taxon>
    </lineage>
</organism>
<keyword evidence="2" id="KW-0233">DNA recombination</keyword>
<dbReference type="GO" id="GO:0043590">
    <property type="term" value="C:bacterial nucleoid"/>
    <property type="evidence" value="ECO:0007669"/>
    <property type="project" value="TreeGrafter"/>
</dbReference>
<dbReference type="InterPro" id="IPR012340">
    <property type="entry name" value="NA-bd_OB-fold"/>
</dbReference>
<proteinExistence type="predicted"/>
<dbReference type="Proteomes" id="UP000176700">
    <property type="component" value="Unassembled WGS sequence"/>
</dbReference>
<comment type="caution">
    <text evidence="5">The sequence shown here is derived from an EMBL/GenBank/DDBJ whole genome shotgun (WGS) entry which is preliminary data.</text>
</comment>
<evidence type="ECO:0000256" key="3">
    <source>
        <dbReference type="ARBA" id="ARBA00023204"/>
    </source>
</evidence>
<keyword evidence="3" id="KW-0234">DNA repair</keyword>
<dbReference type="Gene3D" id="2.40.50.140">
    <property type="entry name" value="Nucleic acid-binding proteins"/>
    <property type="match status" value="1"/>
</dbReference>
<dbReference type="GO" id="GO:0006302">
    <property type="term" value="P:double-strand break repair"/>
    <property type="evidence" value="ECO:0007669"/>
    <property type="project" value="TreeGrafter"/>
</dbReference>
<dbReference type="SUPFAM" id="SSF50249">
    <property type="entry name" value="Nucleic acid-binding proteins"/>
    <property type="match status" value="1"/>
</dbReference>
<evidence type="ECO:0000313" key="6">
    <source>
        <dbReference type="Proteomes" id="UP000176700"/>
    </source>
</evidence>
<name>A0A1G2FWF6_9BACT</name>
<dbReference type="InterPro" id="IPR022572">
    <property type="entry name" value="DNA_rep/recomb_RecO_N"/>
</dbReference>
<sequence>MTTYHTTEAIVLGSYDIGESDRGIIFYTRAFGKIETIAKSIRLEKSKLKGHTILFAHVDIIFIGVRDGYRLISAELLKAPNDDIIASFPNMLAFRDFLLRLLKGTEHDELLWNFLNDVFIVRKLLPRDAVHLFSLKTETLHIFGMLPEEGIRTENDIRTVLAANHML</sequence>
<dbReference type="AlphaFoldDB" id="A0A1G2FWF6"/>
<evidence type="ECO:0000259" key="4">
    <source>
        <dbReference type="Pfam" id="PF11967"/>
    </source>
</evidence>
<evidence type="ECO:0000313" key="5">
    <source>
        <dbReference type="EMBL" id="OGZ42414.1"/>
    </source>
</evidence>
<dbReference type="PANTHER" id="PTHR33991:SF1">
    <property type="entry name" value="DNA REPAIR PROTEIN RECO"/>
    <property type="match status" value="1"/>
</dbReference>
<keyword evidence="1" id="KW-0227">DNA damage</keyword>
<evidence type="ECO:0000256" key="1">
    <source>
        <dbReference type="ARBA" id="ARBA00022763"/>
    </source>
</evidence>
<dbReference type="Pfam" id="PF11967">
    <property type="entry name" value="RecO_N"/>
    <property type="match status" value="1"/>
</dbReference>
<feature type="domain" description="DNA replication/recombination mediator RecO N-terminal" evidence="4">
    <location>
        <begin position="1"/>
        <end position="78"/>
    </location>
</feature>